<feature type="domain" description="4Fe-4S ferredoxin-type" evidence="7">
    <location>
        <begin position="57"/>
        <end position="86"/>
    </location>
</feature>
<comment type="catalytic activity">
    <reaction evidence="6">
        <text>glycolate + A = glyoxylate + AH2</text>
        <dbReference type="Rhea" id="RHEA:21264"/>
        <dbReference type="ChEBI" id="CHEBI:13193"/>
        <dbReference type="ChEBI" id="CHEBI:17499"/>
        <dbReference type="ChEBI" id="CHEBI:29805"/>
        <dbReference type="ChEBI" id="CHEBI:36655"/>
        <dbReference type="EC" id="1.1.99.14"/>
    </reaction>
</comment>
<keyword evidence="1 6" id="KW-0004">4Fe-4S</keyword>
<dbReference type="InterPro" id="IPR009051">
    <property type="entry name" value="Helical_ferredxn"/>
</dbReference>
<evidence type="ECO:0000256" key="3">
    <source>
        <dbReference type="ARBA" id="ARBA00022737"/>
    </source>
</evidence>
<comment type="cofactor">
    <cofactor evidence="6">
        <name>[4Fe-4S] cluster</name>
        <dbReference type="ChEBI" id="CHEBI:49883"/>
    </cofactor>
    <text evidence="6">Binds 2 [4Fe-4S] clusters.</text>
</comment>
<keyword evidence="9" id="KW-1185">Reference proteome</keyword>
<keyword evidence="6" id="KW-0249">Electron transport</keyword>
<dbReference type="EMBL" id="CTRP01000011">
    <property type="protein sequence ID" value="CQR72873.1"/>
    <property type="molecule type" value="Genomic_DNA"/>
</dbReference>
<dbReference type="GO" id="GO:0019154">
    <property type="term" value="F:glycolate dehydrogenase activity"/>
    <property type="evidence" value="ECO:0007669"/>
    <property type="project" value="UniProtKB-EC"/>
</dbReference>
<protein>
    <recommendedName>
        <fullName evidence="6">Glycolate oxidase iron-sulfur subunit</fullName>
        <ecNumber evidence="6">1.1.99.14</ecNumber>
    </recommendedName>
</protein>
<dbReference type="PIRSF" id="PIRSF000139">
    <property type="entry name" value="Glc_ox_4Fe-4S"/>
    <property type="match status" value="1"/>
</dbReference>
<dbReference type="PROSITE" id="PS51379">
    <property type="entry name" value="4FE4S_FER_2"/>
    <property type="match status" value="2"/>
</dbReference>
<dbReference type="SUPFAM" id="SSF46548">
    <property type="entry name" value="alpha-helical ferredoxin"/>
    <property type="match status" value="1"/>
</dbReference>
<dbReference type="Pfam" id="PF02754">
    <property type="entry name" value="CCG"/>
    <property type="match status" value="2"/>
</dbReference>
<keyword evidence="2 6" id="KW-0479">Metal-binding</keyword>
<dbReference type="InterPro" id="IPR012257">
    <property type="entry name" value="Glc_ox_4Fe-4S"/>
</dbReference>
<dbReference type="GO" id="GO:0046872">
    <property type="term" value="F:metal ion binding"/>
    <property type="evidence" value="ECO:0007669"/>
    <property type="project" value="UniProtKB-UniRule"/>
</dbReference>
<dbReference type="RefSeq" id="WP_021168559.1">
    <property type="nucleotide sequence ID" value="NZ_CTRP01000011.1"/>
</dbReference>
<dbReference type="InterPro" id="IPR017900">
    <property type="entry name" value="4Fe4S_Fe_S_CS"/>
</dbReference>
<feature type="domain" description="4Fe-4S ferredoxin-type" evidence="7">
    <location>
        <begin position="4"/>
        <end position="36"/>
    </location>
</feature>
<sequence>MERKYEEWQQQLVKCIRCGTCRSVCPVFQVADNENTTARGKVKLLEAVSEGKLTLTTELQARMSKCLLCKACAAGCPSGVKTDELFLSARKALAAQNGLPLAKKLAFTGLTYRRLFDLGLKMGSLFQGIVFKDAPDGRGKLARIPLPGAGLGQRRIIPPLAATPLRSRLPEINKVASPKARVAFYTGCMLNYVYPDAGEAIVKILKAHDVEVIIPAKQSCCGTPAFTSGDYRVGRYLAEENVKLLAAGKYDNIITGCASCGAALKHEYGAIIEDPKVKQLWEELSKKIKDITEFVASRGIKQDLREVRAKITYHDPCHLVRGMGVSKEPRQLLQAIPGVHYAEMKDAAKCCGAGGTFSMAYYDISRTINDWKLDNAEETGATILATGCSACRMHITDGLGQRGSNMKVMHTAEIIAKAYGLD</sequence>
<comment type="catalytic activity">
    <reaction evidence="6">
        <text>(R)-lactate + A = pyruvate + AH2</text>
        <dbReference type="Rhea" id="RHEA:15089"/>
        <dbReference type="ChEBI" id="CHEBI:13193"/>
        <dbReference type="ChEBI" id="CHEBI:15361"/>
        <dbReference type="ChEBI" id="CHEBI:16004"/>
        <dbReference type="ChEBI" id="CHEBI:17499"/>
    </reaction>
</comment>
<keyword evidence="5 6" id="KW-0411">Iron-sulfur</keyword>
<evidence type="ECO:0000256" key="2">
    <source>
        <dbReference type="ARBA" id="ARBA00022723"/>
    </source>
</evidence>
<dbReference type="InterPro" id="IPR004017">
    <property type="entry name" value="Cys_rich_dom"/>
</dbReference>
<dbReference type="PROSITE" id="PS00198">
    <property type="entry name" value="4FE4S_FER_1"/>
    <property type="match status" value="2"/>
</dbReference>
<keyword evidence="3" id="KW-0677">Repeat</keyword>
<comment type="function">
    <text evidence="6">Component of a complex that catalyzes the oxidation of glycolate to glyoxylate.</text>
</comment>
<dbReference type="EC" id="1.1.99.14" evidence="6"/>
<dbReference type="Pfam" id="PF13183">
    <property type="entry name" value="Fer4_8"/>
    <property type="match status" value="1"/>
</dbReference>
<dbReference type="Proteomes" id="UP000049855">
    <property type="component" value="Unassembled WGS sequence"/>
</dbReference>
<evidence type="ECO:0000256" key="1">
    <source>
        <dbReference type="ARBA" id="ARBA00022485"/>
    </source>
</evidence>
<reference evidence="9" key="1">
    <citation type="submission" date="2015-03" db="EMBL/GenBank/DDBJ databases">
        <authorList>
            <person name="Nijsse Bart"/>
        </authorList>
    </citation>
    <scope>NUCLEOTIDE SEQUENCE [LARGE SCALE GENOMIC DNA]</scope>
</reference>
<evidence type="ECO:0000256" key="5">
    <source>
        <dbReference type="ARBA" id="ARBA00023014"/>
    </source>
</evidence>
<organism evidence="8 9">
    <name type="scientific">Sporomusa ovata</name>
    <dbReference type="NCBI Taxonomy" id="2378"/>
    <lineage>
        <taxon>Bacteria</taxon>
        <taxon>Bacillati</taxon>
        <taxon>Bacillota</taxon>
        <taxon>Negativicutes</taxon>
        <taxon>Selenomonadales</taxon>
        <taxon>Sporomusaceae</taxon>
        <taxon>Sporomusa</taxon>
    </lineage>
</organism>
<dbReference type="AlphaFoldDB" id="A0A0U1L145"/>
<dbReference type="PANTHER" id="PTHR32479">
    <property type="entry name" value="GLYCOLATE OXIDASE IRON-SULFUR SUBUNIT"/>
    <property type="match status" value="1"/>
</dbReference>
<gene>
    <name evidence="8" type="ORF">SpAn4DRAFT_3333</name>
</gene>
<dbReference type="Gene3D" id="1.10.1060.10">
    <property type="entry name" value="Alpha-helical ferredoxin"/>
    <property type="match status" value="1"/>
</dbReference>
<keyword evidence="6" id="KW-0813">Transport</keyword>
<dbReference type="PANTHER" id="PTHR32479:SF20">
    <property type="entry name" value="GLYCOLATE OXIDASE IRON-SULFUR SUBUNIT"/>
    <property type="match status" value="1"/>
</dbReference>
<proteinExistence type="predicted"/>
<accession>A0A0U1L145</accession>
<evidence type="ECO:0000256" key="6">
    <source>
        <dbReference type="PIRNR" id="PIRNR000139"/>
    </source>
</evidence>
<evidence type="ECO:0000256" key="4">
    <source>
        <dbReference type="ARBA" id="ARBA00023004"/>
    </source>
</evidence>
<evidence type="ECO:0000259" key="7">
    <source>
        <dbReference type="PROSITE" id="PS51379"/>
    </source>
</evidence>
<dbReference type="InterPro" id="IPR017896">
    <property type="entry name" value="4Fe4S_Fe-S-bd"/>
</dbReference>
<dbReference type="GO" id="GO:0051539">
    <property type="term" value="F:4 iron, 4 sulfur cluster binding"/>
    <property type="evidence" value="ECO:0007669"/>
    <property type="project" value="UniProtKB-UniRule"/>
</dbReference>
<name>A0A0U1L145_9FIRM</name>
<keyword evidence="4 6" id="KW-0408">Iron</keyword>
<evidence type="ECO:0000313" key="8">
    <source>
        <dbReference type="EMBL" id="CQR72873.1"/>
    </source>
</evidence>
<evidence type="ECO:0000313" key="9">
    <source>
        <dbReference type="Proteomes" id="UP000049855"/>
    </source>
</evidence>